<name>A0A6C2U0R8_PONDE</name>
<dbReference type="PROSITE" id="PS51900">
    <property type="entry name" value="CB"/>
    <property type="match status" value="1"/>
</dbReference>
<dbReference type="InterPro" id="IPR050090">
    <property type="entry name" value="Tyrosine_recombinase_XerCD"/>
</dbReference>
<evidence type="ECO:0000256" key="1">
    <source>
        <dbReference type="ARBA" id="ARBA00008857"/>
    </source>
</evidence>
<keyword evidence="6" id="KW-0175">Coiled coil</keyword>
<dbReference type="InterPro" id="IPR002104">
    <property type="entry name" value="Integrase_catalytic"/>
</dbReference>
<evidence type="ECO:0000256" key="2">
    <source>
        <dbReference type="ARBA" id="ARBA00022908"/>
    </source>
</evidence>
<feature type="compositionally biased region" description="Basic residues" evidence="7">
    <location>
        <begin position="1"/>
        <end position="10"/>
    </location>
</feature>
<sequence length="478" mass="54057">MKKASTKKKATYSERGTGRLYKRGKDGKEYSAGDPHSGIYYLEYRVNGKRTRQRLVDENGEPITDKDKAEKERSRITAPFITSNKTDQLHAVKAKLEAAEREHAQAVEDVNPPLTITDAWDAYTSSPERLDSGDDLLRRYCGYWKNFAKWVQAHKSEVKYLRDIPAKVALDYASHLSRKKISPNTYNKHTCFLKLFFNTLKDPALLESNPFEKIKSKKLKTEARRELSLEELQTVLNAATGELKTLLYIGTFTGLRLGDCSTLKWGEVDLNRGIIRRVPNKIKSHKAAPVTIGIAAVLHSRLSRTPKSKRKGYVVPKYAELYTYHNADGQCIRRSIIFRETQRHFEAQGIQTHKDGTGYRLEPNPDKPGEYIRVSTGKRAVVEVGFHSLRHTFVSLQAERGTPQAVVQAIVGHGNPAMTAHYTHIGEKAAKQAALAMPSDIGDAEFEELPSPIPKWAKEKLKAMTAENWEQIREELAQ</sequence>
<keyword evidence="4" id="KW-0233">DNA recombination</keyword>
<keyword evidence="11" id="KW-1185">Reference proteome</keyword>
<dbReference type="Gene3D" id="1.10.150.130">
    <property type="match status" value="1"/>
</dbReference>
<evidence type="ECO:0000313" key="10">
    <source>
        <dbReference type="EMBL" id="VGO13465.1"/>
    </source>
</evidence>
<evidence type="ECO:0000256" key="3">
    <source>
        <dbReference type="ARBA" id="ARBA00023125"/>
    </source>
</evidence>
<evidence type="ECO:0000259" key="9">
    <source>
        <dbReference type="PROSITE" id="PS51900"/>
    </source>
</evidence>
<dbReference type="SUPFAM" id="SSF56349">
    <property type="entry name" value="DNA breaking-rejoining enzymes"/>
    <property type="match status" value="1"/>
</dbReference>
<feature type="domain" description="Core-binding (CB)" evidence="9">
    <location>
        <begin position="111"/>
        <end position="201"/>
    </location>
</feature>
<dbReference type="InterPro" id="IPR044068">
    <property type="entry name" value="CB"/>
</dbReference>
<proteinExistence type="inferred from homology"/>
<keyword evidence="3 5" id="KW-0238">DNA-binding</keyword>
<evidence type="ECO:0000256" key="4">
    <source>
        <dbReference type="ARBA" id="ARBA00023172"/>
    </source>
</evidence>
<dbReference type="InterPro" id="IPR013762">
    <property type="entry name" value="Integrase-like_cat_sf"/>
</dbReference>
<feature type="domain" description="Tyr recombinase" evidence="8">
    <location>
        <begin position="222"/>
        <end position="435"/>
    </location>
</feature>
<evidence type="ECO:0000256" key="6">
    <source>
        <dbReference type="SAM" id="Coils"/>
    </source>
</evidence>
<dbReference type="Gene3D" id="1.10.443.10">
    <property type="entry name" value="Intergrase catalytic core"/>
    <property type="match status" value="1"/>
</dbReference>
<dbReference type="GO" id="GO:0003677">
    <property type="term" value="F:DNA binding"/>
    <property type="evidence" value="ECO:0007669"/>
    <property type="project" value="UniProtKB-UniRule"/>
</dbReference>
<keyword evidence="2" id="KW-0229">DNA integration</keyword>
<evidence type="ECO:0000259" key="8">
    <source>
        <dbReference type="PROSITE" id="PS51898"/>
    </source>
</evidence>
<dbReference type="InterPro" id="IPR011010">
    <property type="entry name" value="DNA_brk_join_enz"/>
</dbReference>
<evidence type="ECO:0000256" key="7">
    <source>
        <dbReference type="SAM" id="MobiDB-lite"/>
    </source>
</evidence>
<dbReference type="Proteomes" id="UP000366872">
    <property type="component" value="Unassembled WGS sequence"/>
</dbReference>
<evidence type="ECO:0000313" key="11">
    <source>
        <dbReference type="Proteomes" id="UP000366872"/>
    </source>
</evidence>
<gene>
    <name evidence="10" type="ORF">PDESU_02022</name>
</gene>
<dbReference type="RefSeq" id="WP_136079035.1">
    <property type="nucleotide sequence ID" value="NZ_CAAHFG010000001.1"/>
</dbReference>
<dbReference type="PROSITE" id="PS51898">
    <property type="entry name" value="TYR_RECOMBINASE"/>
    <property type="match status" value="1"/>
</dbReference>
<evidence type="ECO:0008006" key="12">
    <source>
        <dbReference type="Google" id="ProtNLM"/>
    </source>
</evidence>
<dbReference type="PANTHER" id="PTHR30349:SF41">
    <property type="entry name" value="INTEGRASE_RECOMBINASE PROTEIN MJ0367-RELATED"/>
    <property type="match status" value="1"/>
</dbReference>
<dbReference type="Pfam" id="PF00589">
    <property type="entry name" value="Phage_integrase"/>
    <property type="match status" value="1"/>
</dbReference>
<dbReference type="InterPro" id="IPR010998">
    <property type="entry name" value="Integrase_recombinase_N"/>
</dbReference>
<protein>
    <recommendedName>
        <fullName evidence="12">Tyrosine recombinase XerC</fullName>
    </recommendedName>
</protein>
<dbReference type="PANTHER" id="PTHR30349">
    <property type="entry name" value="PHAGE INTEGRASE-RELATED"/>
    <property type="match status" value="1"/>
</dbReference>
<dbReference type="CDD" id="cd00397">
    <property type="entry name" value="DNA_BRE_C"/>
    <property type="match status" value="1"/>
</dbReference>
<dbReference type="EMBL" id="CAAHFG010000001">
    <property type="protein sequence ID" value="VGO13465.1"/>
    <property type="molecule type" value="Genomic_DNA"/>
</dbReference>
<dbReference type="GO" id="GO:0006310">
    <property type="term" value="P:DNA recombination"/>
    <property type="evidence" value="ECO:0007669"/>
    <property type="project" value="UniProtKB-KW"/>
</dbReference>
<comment type="similarity">
    <text evidence="1">Belongs to the 'phage' integrase family.</text>
</comment>
<feature type="coiled-coil region" evidence="6">
    <location>
        <begin position="82"/>
        <end position="109"/>
    </location>
</feature>
<feature type="region of interest" description="Disordered" evidence="7">
    <location>
        <begin position="1"/>
        <end position="36"/>
    </location>
</feature>
<accession>A0A6C2U0R8</accession>
<organism evidence="10 11">
    <name type="scientific">Pontiella desulfatans</name>
    <dbReference type="NCBI Taxonomy" id="2750659"/>
    <lineage>
        <taxon>Bacteria</taxon>
        <taxon>Pseudomonadati</taxon>
        <taxon>Kiritimatiellota</taxon>
        <taxon>Kiritimatiellia</taxon>
        <taxon>Kiritimatiellales</taxon>
        <taxon>Pontiellaceae</taxon>
        <taxon>Pontiella</taxon>
    </lineage>
</organism>
<dbReference type="AlphaFoldDB" id="A0A6C2U0R8"/>
<evidence type="ECO:0000256" key="5">
    <source>
        <dbReference type="PROSITE-ProRule" id="PRU01248"/>
    </source>
</evidence>
<reference evidence="10 11" key="1">
    <citation type="submission" date="2019-04" db="EMBL/GenBank/DDBJ databases">
        <authorList>
            <person name="Van Vliet M D."/>
        </authorList>
    </citation>
    <scope>NUCLEOTIDE SEQUENCE [LARGE SCALE GENOMIC DNA]</scope>
    <source>
        <strain evidence="10 11">F1</strain>
    </source>
</reference>
<dbReference type="GO" id="GO:0015074">
    <property type="term" value="P:DNA integration"/>
    <property type="evidence" value="ECO:0007669"/>
    <property type="project" value="UniProtKB-KW"/>
</dbReference>